<dbReference type="RefSeq" id="WP_133712830.1">
    <property type="nucleotide sequence ID" value="NZ_SOAG01000016.1"/>
</dbReference>
<evidence type="ECO:0000313" key="3">
    <source>
        <dbReference type="Proteomes" id="UP000295215"/>
    </source>
</evidence>
<dbReference type="EMBL" id="SOAG01000016">
    <property type="protein sequence ID" value="TDS57262.1"/>
    <property type="molecule type" value="Genomic_DNA"/>
</dbReference>
<keyword evidence="1" id="KW-0472">Membrane</keyword>
<keyword evidence="1" id="KW-1133">Transmembrane helix</keyword>
<feature type="transmembrane region" description="Helical" evidence="1">
    <location>
        <begin position="6"/>
        <end position="26"/>
    </location>
</feature>
<keyword evidence="3" id="KW-1185">Reference proteome</keyword>
<sequence length="78" mass="9103">MKKRTLKYSIFTLLTLIFATALYFYFIGSDNDKTLTLQQNTKELGTFKNPEIAYEECQKILKDLSETINTSLKEKAKR</sequence>
<accession>A0A4R7F2K3</accession>
<organism evidence="2 3">
    <name type="scientific">Myroides indicus</name>
    <dbReference type="NCBI Taxonomy" id="1323422"/>
    <lineage>
        <taxon>Bacteria</taxon>
        <taxon>Pseudomonadati</taxon>
        <taxon>Bacteroidota</taxon>
        <taxon>Flavobacteriia</taxon>
        <taxon>Flavobacteriales</taxon>
        <taxon>Flavobacteriaceae</taxon>
        <taxon>Myroides</taxon>
    </lineage>
</organism>
<reference evidence="2 3" key="1">
    <citation type="submission" date="2019-03" db="EMBL/GenBank/DDBJ databases">
        <title>Genomic Encyclopedia of Archaeal and Bacterial Type Strains, Phase II (KMG-II): from individual species to whole genera.</title>
        <authorList>
            <person name="Goeker M."/>
        </authorList>
    </citation>
    <scope>NUCLEOTIDE SEQUENCE [LARGE SCALE GENOMIC DNA]</scope>
    <source>
        <strain evidence="2 3">DSM 28213</strain>
    </source>
</reference>
<gene>
    <name evidence="2" type="ORF">C8P70_11678</name>
</gene>
<dbReference type="Proteomes" id="UP000295215">
    <property type="component" value="Unassembled WGS sequence"/>
</dbReference>
<protein>
    <submittedName>
        <fullName evidence="2">Uncharacterized protein</fullName>
    </submittedName>
</protein>
<proteinExistence type="predicted"/>
<dbReference type="AlphaFoldDB" id="A0A4R7F2K3"/>
<name>A0A4R7F2K3_9FLAO</name>
<evidence type="ECO:0000313" key="2">
    <source>
        <dbReference type="EMBL" id="TDS57262.1"/>
    </source>
</evidence>
<dbReference type="OrthoDB" id="1098521at2"/>
<evidence type="ECO:0000256" key="1">
    <source>
        <dbReference type="SAM" id="Phobius"/>
    </source>
</evidence>
<comment type="caution">
    <text evidence="2">The sequence shown here is derived from an EMBL/GenBank/DDBJ whole genome shotgun (WGS) entry which is preliminary data.</text>
</comment>
<keyword evidence="1" id="KW-0812">Transmembrane</keyword>